<dbReference type="SUPFAM" id="SSF53098">
    <property type="entry name" value="Ribonuclease H-like"/>
    <property type="match status" value="1"/>
</dbReference>
<accession>A0A9N9JUR2</accession>
<comment type="caution">
    <text evidence="2">The sequence shown here is derived from an EMBL/GenBank/DDBJ whole genome shotgun (WGS) entry which is preliminary data.</text>
</comment>
<evidence type="ECO:0000259" key="1">
    <source>
        <dbReference type="Pfam" id="PF04937"/>
    </source>
</evidence>
<dbReference type="Proteomes" id="UP000789405">
    <property type="component" value="Unassembled WGS sequence"/>
</dbReference>
<dbReference type="InterPro" id="IPR007021">
    <property type="entry name" value="DUF659"/>
</dbReference>
<feature type="non-terminal residue" evidence="2">
    <location>
        <position position="1"/>
    </location>
</feature>
<evidence type="ECO:0000313" key="2">
    <source>
        <dbReference type="EMBL" id="CAG8797036.1"/>
    </source>
</evidence>
<evidence type="ECO:0000313" key="3">
    <source>
        <dbReference type="Proteomes" id="UP000789405"/>
    </source>
</evidence>
<feature type="non-terminal residue" evidence="2">
    <location>
        <position position="247"/>
    </location>
</feature>
<name>A0A9N9JUR2_9GLOM</name>
<gene>
    <name evidence="2" type="ORF">DERYTH_LOCUS22603</name>
</gene>
<organism evidence="2 3">
    <name type="scientific">Dentiscutata erythropus</name>
    <dbReference type="NCBI Taxonomy" id="1348616"/>
    <lineage>
        <taxon>Eukaryota</taxon>
        <taxon>Fungi</taxon>
        <taxon>Fungi incertae sedis</taxon>
        <taxon>Mucoromycota</taxon>
        <taxon>Glomeromycotina</taxon>
        <taxon>Glomeromycetes</taxon>
        <taxon>Diversisporales</taxon>
        <taxon>Gigasporaceae</taxon>
        <taxon>Dentiscutata</taxon>
    </lineage>
</organism>
<sequence length="247" mass="28340">LLSNTLLSDEYEEIKNQVQKIYSKEKFISLLTDRWLTQHNESIINYITLTAHGPIFFKSVATETHSHTAKYIAKGIQEAILEFKENFVVSVITDNAANMHTAWNILRIQFPSILFYGCAAHLTNLIISDIFKNSKSTDNSNELQWVCNTLKVAINPVKTRWKTQLAVLEKLLELKSSIQLELNKIAKLEFYEDNWDNILILAKVLHPIVKCITKFESDSATLSLVYKEMIDIKDLKHNITSPIQDSV</sequence>
<dbReference type="EMBL" id="CAJVPY010031811">
    <property type="protein sequence ID" value="CAG8797036.1"/>
    <property type="molecule type" value="Genomic_DNA"/>
</dbReference>
<feature type="domain" description="DUF659" evidence="1">
    <location>
        <begin position="2"/>
        <end position="151"/>
    </location>
</feature>
<proteinExistence type="predicted"/>
<dbReference type="PANTHER" id="PTHR32166:SF123">
    <property type="entry name" value="BED-TYPE DOMAIN-CONTAINING PROTEIN"/>
    <property type="match status" value="1"/>
</dbReference>
<dbReference type="InterPro" id="IPR012337">
    <property type="entry name" value="RNaseH-like_sf"/>
</dbReference>
<dbReference type="Pfam" id="PF04937">
    <property type="entry name" value="DUF659"/>
    <property type="match status" value="1"/>
</dbReference>
<keyword evidence="3" id="KW-1185">Reference proteome</keyword>
<protein>
    <submittedName>
        <fullName evidence="2">20529_t:CDS:1</fullName>
    </submittedName>
</protein>
<dbReference type="AlphaFoldDB" id="A0A9N9JUR2"/>
<dbReference type="PANTHER" id="PTHR32166">
    <property type="entry name" value="OSJNBA0013A04.12 PROTEIN"/>
    <property type="match status" value="1"/>
</dbReference>
<reference evidence="2" key="1">
    <citation type="submission" date="2021-06" db="EMBL/GenBank/DDBJ databases">
        <authorList>
            <person name="Kallberg Y."/>
            <person name="Tangrot J."/>
            <person name="Rosling A."/>
        </authorList>
    </citation>
    <scope>NUCLEOTIDE SEQUENCE</scope>
    <source>
        <strain evidence="2">MA453B</strain>
    </source>
</reference>
<dbReference type="OrthoDB" id="92287at2759"/>